<keyword evidence="2" id="KW-1185">Reference proteome</keyword>
<dbReference type="PANTHER" id="PTHR34819:SF3">
    <property type="entry name" value="CELL SURFACE PROTEIN"/>
    <property type="match status" value="1"/>
</dbReference>
<dbReference type="EMBL" id="NWUW01000034">
    <property type="protein sequence ID" value="PIE92374.1"/>
    <property type="molecule type" value="Genomic_DNA"/>
</dbReference>
<organism evidence="1 2">
    <name type="scientific">Bacillus fungorum</name>
    <dbReference type="NCBI Taxonomy" id="2039284"/>
    <lineage>
        <taxon>Bacteria</taxon>
        <taxon>Bacillati</taxon>
        <taxon>Bacillota</taxon>
        <taxon>Bacilli</taxon>
        <taxon>Bacillales</taxon>
        <taxon>Bacillaceae</taxon>
        <taxon>Bacillus</taxon>
    </lineage>
</organism>
<name>A0A2G6Q6C0_9BACI</name>
<dbReference type="InterPro" id="IPR047589">
    <property type="entry name" value="DUF11_rpt"/>
</dbReference>
<accession>A0A2G6Q6C0</accession>
<evidence type="ECO:0000313" key="1">
    <source>
        <dbReference type="EMBL" id="PIE92374.1"/>
    </source>
</evidence>
<comment type="caution">
    <text evidence="1">The sequence shown here is derived from an EMBL/GenBank/DDBJ whole genome shotgun (WGS) entry which is preliminary data.</text>
</comment>
<sequence length="375" mass="41322">MKFITTDRLALKCIGNSFGKACKFSLQPNSSNYILHAELIVVADSPLHTNIEIKTYDQTHTIPPTDEQYHKYSSSYVRTINVTSLVPYSGATTFVVDFPNYSDEYTSKRNPIWGLIIIYGDSNFPVRHISLFINEQADLFTFSPLLLPSLDQNSGTLYLFGETKQILSSIPCIAFGPSIKHAPSTYPLTSTLNKTNNLPHSILNEEIDISSTLLSGQTSAILHIPAEQMDSINLFAVGLQVNAPEPKMTIAHSADKEHTSVGDIVTYTTVIINDGTTTAECIQFRTGFPDGTVLISDSVTVNTMPVAVNPSEGLLLGNLPINDTITIAYKIKIAHKPSRDFILHQPVLDYQFTPIENTIRVGNQPSNISTVYIHS</sequence>
<gene>
    <name evidence="1" type="ORF">CO726_26725</name>
</gene>
<dbReference type="InterPro" id="IPR051172">
    <property type="entry name" value="Chlamydia_OmcB"/>
</dbReference>
<proteinExistence type="predicted"/>
<dbReference type="PANTHER" id="PTHR34819">
    <property type="entry name" value="LARGE CYSTEINE-RICH PERIPLASMIC PROTEIN OMCB"/>
    <property type="match status" value="1"/>
</dbReference>
<dbReference type="RefSeq" id="WP_099686272.1">
    <property type="nucleotide sequence ID" value="NZ_JBOIRJ010000003.1"/>
</dbReference>
<evidence type="ECO:0000313" key="2">
    <source>
        <dbReference type="Proteomes" id="UP000228484"/>
    </source>
</evidence>
<dbReference type="AlphaFoldDB" id="A0A2G6Q6C0"/>
<protein>
    <submittedName>
        <fullName evidence="1">Cell surface protein</fullName>
    </submittedName>
</protein>
<dbReference type="Proteomes" id="UP000228484">
    <property type="component" value="Unassembled WGS sequence"/>
</dbReference>
<dbReference type="NCBIfam" id="TIGR01451">
    <property type="entry name" value="B_ant_repeat"/>
    <property type="match status" value="1"/>
</dbReference>
<reference evidence="1 2" key="1">
    <citation type="submission" date="2017-09" db="EMBL/GenBank/DDBJ databases">
        <title>Biocontrol bacteria screening and application from spent mushroom substrate.</title>
        <authorList>
            <person name="Sun X."/>
        </authorList>
    </citation>
    <scope>NUCLEOTIDE SEQUENCE [LARGE SCALE GENOMIC DNA]</scope>
    <source>
        <strain evidence="1 2">100374</strain>
    </source>
</reference>